<feature type="domain" description="Tudor" evidence="4">
    <location>
        <begin position="83"/>
        <end position="141"/>
    </location>
</feature>
<dbReference type="InterPro" id="IPR002999">
    <property type="entry name" value="Tudor"/>
</dbReference>
<dbReference type="PANTHER" id="PTHR46297">
    <property type="entry name" value="ZINC FINGER CCCH-TYPE WITH G PATCH DOMAIN-CONTAINING PROTEIN"/>
    <property type="match status" value="1"/>
</dbReference>
<organism evidence="5">
    <name type="scientific">Rhodnius neglectus</name>
    <dbReference type="NCBI Taxonomy" id="72488"/>
    <lineage>
        <taxon>Eukaryota</taxon>
        <taxon>Metazoa</taxon>
        <taxon>Ecdysozoa</taxon>
        <taxon>Arthropoda</taxon>
        <taxon>Hexapoda</taxon>
        <taxon>Insecta</taxon>
        <taxon>Pterygota</taxon>
        <taxon>Neoptera</taxon>
        <taxon>Paraneoptera</taxon>
        <taxon>Hemiptera</taxon>
        <taxon>Heteroptera</taxon>
        <taxon>Panheteroptera</taxon>
        <taxon>Cimicomorpha</taxon>
        <taxon>Reduviidae</taxon>
        <taxon>Triatominae</taxon>
        <taxon>Rhodnius</taxon>
    </lineage>
</organism>
<comment type="subcellular location">
    <subcellularLocation>
        <location evidence="1">Nucleus</location>
    </subcellularLocation>
</comment>
<keyword evidence="3" id="KW-0175">Coiled coil</keyword>
<dbReference type="EMBL" id="GDKW01001017">
    <property type="protein sequence ID" value="JAI55578.1"/>
    <property type="molecule type" value="mRNA"/>
</dbReference>
<keyword evidence="2" id="KW-0539">Nucleus</keyword>
<dbReference type="PROSITE" id="PS50304">
    <property type="entry name" value="TUDOR"/>
    <property type="match status" value="1"/>
</dbReference>
<evidence type="ECO:0000256" key="3">
    <source>
        <dbReference type="SAM" id="Coils"/>
    </source>
</evidence>
<proteinExistence type="evidence at transcript level"/>
<name>A0A0P4VM29_9HEMI</name>
<evidence type="ECO:0000313" key="5">
    <source>
        <dbReference type="EMBL" id="JAI55578.1"/>
    </source>
</evidence>
<evidence type="ECO:0000256" key="2">
    <source>
        <dbReference type="ARBA" id="ARBA00023242"/>
    </source>
</evidence>
<evidence type="ECO:0000256" key="1">
    <source>
        <dbReference type="ARBA" id="ARBA00004123"/>
    </source>
</evidence>
<dbReference type="AlphaFoldDB" id="A0A0P4VM29"/>
<accession>A0A0P4VM29</accession>
<protein>
    <submittedName>
        <fullName evidence="5">Putative survival of motor neuron-related-splicing factor 30</fullName>
    </submittedName>
</protein>
<dbReference type="SMART" id="SM00333">
    <property type="entry name" value="TUDOR"/>
    <property type="match status" value="1"/>
</dbReference>
<sequence>MEDLENNLQNYKLQLQQVEAALTTAPDNDELLKLKKDLEEVIQLTCDLIKAQLLDEKAVDGEIDDKDITELTKPEPTVSTKKDWKPGDMCLALLVQDGQYYQARIESIEGEEVSVVFSHNKSAEVTTLEFIKEVPRADGVPKPKKHPLSKVREYQKKKKMKKLQRYKQLEEERESEKNKWLAFSSKTTKKGVIKKSIFASPDNVNGRVGIGTCGVSGKGMTEFVPAEKWRKGV</sequence>
<dbReference type="GO" id="GO:0005634">
    <property type="term" value="C:nucleus"/>
    <property type="evidence" value="ECO:0007669"/>
    <property type="project" value="UniProtKB-SubCell"/>
</dbReference>
<evidence type="ECO:0000259" key="4">
    <source>
        <dbReference type="PROSITE" id="PS50304"/>
    </source>
</evidence>
<dbReference type="Gene3D" id="2.30.30.140">
    <property type="match status" value="1"/>
</dbReference>
<feature type="coiled-coil region" evidence="3">
    <location>
        <begin position="152"/>
        <end position="179"/>
    </location>
</feature>
<reference evidence="5" key="1">
    <citation type="journal article" date="2016" name="PLoS Negl. Trop. Dis.">
        <title>A Deep Insight into the Sialome of Rhodnius neglectus, a Vector of Chagas Disease.</title>
        <authorList>
            <person name="Santiago P.B."/>
            <person name="Assumpcao T.C."/>
            <person name="Araujo C.N."/>
            <person name="Bastos I.M."/>
            <person name="Neves D."/>
            <person name="Silva I.G."/>
            <person name="Charneau S."/>
            <person name="Queiroz R.M."/>
            <person name="Raiol T."/>
            <person name="Oliveira J.V."/>
            <person name="Sousa M.V."/>
            <person name="Calvo E."/>
            <person name="Ribeiro J.M."/>
            <person name="Santana J.M."/>
        </authorList>
    </citation>
    <scope>NUCLEOTIDE SEQUENCE</scope>
    <source>
        <tissue evidence="5">Salivary glands</tissue>
    </source>
</reference>
<dbReference type="SUPFAM" id="SSF63748">
    <property type="entry name" value="Tudor/PWWP/MBT"/>
    <property type="match status" value="1"/>
</dbReference>